<dbReference type="PANTHER" id="PTHR19376">
    <property type="entry name" value="DNA-DIRECTED RNA POLYMERASE"/>
    <property type="match status" value="1"/>
</dbReference>
<keyword evidence="4" id="KW-0548">Nucleotidyltransferase</keyword>
<dbReference type="InterPro" id="IPR045867">
    <property type="entry name" value="DNA-dir_RpoC_beta_prime"/>
</dbReference>
<evidence type="ECO:0000256" key="5">
    <source>
        <dbReference type="ARBA" id="ARBA00023163"/>
    </source>
</evidence>
<feature type="domain" description="RNA polymerase Rpb1" evidence="7">
    <location>
        <begin position="166"/>
        <end position="286"/>
    </location>
</feature>
<feature type="non-terminal residue" evidence="8">
    <location>
        <position position="290"/>
    </location>
</feature>
<gene>
    <name evidence="8" type="ORF">S01H4_24901</name>
</gene>
<dbReference type="SUPFAM" id="SSF64484">
    <property type="entry name" value="beta and beta-prime subunits of DNA dependent RNA-polymerase"/>
    <property type="match status" value="1"/>
</dbReference>
<evidence type="ECO:0000256" key="2">
    <source>
        <dbReference type="ARBA" id="ARBA00022478"/>
    </source>
</evidence>
<comment type="catalytic activity">
    <reaction evidence="6">
        <text>RNA(n) + a ribonucleoside 5'-triphosphate = RNA(n+1) + diphosphate</text>
        <dbReference type="Rhea" id="RHEA:21248"/>
        <dbReference type="Rhea" id="RHEA-COMP:14527"/>
        <dbReference type="Rhea" id="RHEA-COMP:17342"/>
        <dbReference type="ChEBI" id="CHEBI:33019"/>
        <dbReference type="ChEBI" id="CHEBI:61557"/>
        <dbReference type="ChEBI" id="CHEBI:140395"/>
        <dbReference type="EC" id="2.7.7.6"/>
    </reaction>
</comment>
<dbReference type="EMBL" id="BART01011777">
    <property type="protein sequence ID" value="GAG88791.1"/>
    <property type="molecule type" value="Genomic_DNA"/>
</dbReference>
<dbReference type="Gene3D" id="2.40.50.100">
    <property type="match status" value="2"/>
</dbReference>
<dbReference type="Pfam" id="PF04998">
    <property type="entry name" value="RNA_pol_Rpb1_5"/>
    <property type="match status" value="1"/>
</dbReference>
<dbReference type="AlphaFoldDB" id="X1CX45"/>
<dbReference type="InterPro" id="IPR007081">
    <property type="entry name" value="RNA_pol_Rpb1_5"/>
</dbReference>
<name>X1CX45_9ZZZZ</name>
<evidence type="ECO:0000256" key="4">
    <source>
        <dbReference type="ARBA" id="ARBA00022695"/>
    </source>
</evidence>
<keyword evidence="5" id="KW-0804">Transcription</keyword>
<dbReference type="GO" id="GO:0003677">
    <property type="term" value="F:DNA binding"/>
    <property type="evidence" value="ECO:0007669"/>
    <property type="project" value="InterPro"/>
</dbReference>
<accession>X1CX45</accession>
<organism evidence="8">
    <name type="scientific">marine sediment metagenome</name>
    <dbReference type="NCBI Taxonomy" id="412755"/>
    <lineage>
        <taxon>unclassified sequences</taxon>
        <taxon>metagenomes</taxon>
        <taxon>ecological metagenomes</taxon>
    </lineage>
</organism>
<feature type="non-terminal residue" evidence="8">
    <location>
        <position position="1"/>
    </location>
</feature>
<dbReference type="Gene3D" id="1.10.1790.20">
    <property type="match status" value="1"/>
</dbReference>
<evidence type="ECO:0000256" key="6">
    <source>
        <dbReference type="ARBA" id="ARBA00048552"/>
    </source>
</evidence>
<evidence type="ECO:0000259" key="7">
    <source>
        <dbReference type="Pfam" id="PF04998"/>
    </source>
</evidence>
<evidence type="ECO:0000256" key="3">
    <source>
        <dbReference type="ARBA" id="ARBA00022679"/>
    </source>
</evidence>
<comment type="caution">
    <text evidence="8">The sequence shown here is derived from an EMBL/GenBank/DDBJ whole genome shotgun (WGS) entry which is preliminary data.</text>
</comment>
<sequence length="290" mass="31967">SLSTVFQAHLSIVSELTGFVKYIGLIDGVSIAEQVDEVSGLSRRVVTESKDITPKLSLVDEEGHPLIASSEQPAVYILPIGANVMVSDGDKIFAGDVLVKIPRETTKTKDITGGLPRVAELFEARKPKESSIVTEIDGILSFTEEIKGKRKVIVTPEVGEPRDYVIPKGKYITVQEKDYIKAGEPLMGGSVNPHDVLKIQGEKEVSKYLVDEIQEVYRLQGVRINDKHIEVIVRQMLNRLRVLEPGDTNFLIGEQVDKFIFMEENERVTQNGGTPATAESLLLGITRASL</sequence>
<dbReference type="EC" id="2.7.7.6" evidence="1"/>
<keyword evidence="2" id="KW-0240">DNA-directed RNA polymerase</keyword>
<reference evidence="8" key="1">
    <citation type="journal article" date="2014" name="Front. Microbiol.">
        <title>High frequency of phylogenetically diverse reductive dehalogenase-homologous genes in deep subseafloor sedimentary metagenomes.</title>
        <authorList>
            <person name="Kawai M."/>
            <person name="Futagami T."/>
            <person name="Toyoda A."/>
            <person name="Takaki Y."/>
            <person name="Nishi S."/>
            <person name="Hori S."/>
            <person name="Arai W."/>
            <person name="Tsubouchi T."/>
            <person name="Morono Y."/>
            <person name="Uchiyama I."/>
            <person name="Ito T."/>
            <person name="Fujiyama A."/>
            <person name="Inagaki F."/>
            <person name="Takami H."/>
        </authorList>
    </citation>
    <scope>NUCLEOTIDE SEQUENCE</scope>
    <source>
        <strain evidence="8">Expedition CK06-06</strain>
    </source>
</reference>
<proteinExistence type="predicted"/>
<evidence type="ECO:0000313" key="8">
    <source>
        <dbReference type="EMBL" id="GAG88791.1"/>
    </source>
</evidence>
<protein>
    <recommendedName>
        <fullName evidence="1">DNA-directed RNA polymerase</fullName>
        <ecNumber evidence="1">2.7.7.6</ecNumber>
    </recommendedName>
</protein>
<dbReference type="GO" id="GO:0006351">
    <property type="term" value="P:DNA-templated transcription"/>
    <property type="evidence" value="ECO:0007669"/>
    <property type="project" value="InterPro"/>
</dbReference>
<evidence type="ECO:0000256" key="1">
    <source>
        <dbReference type="ARBA" id="ARBA00012418"/>
    </source>
</evidence>
<dbReference type="PANTHER" id="PTHR19376:SF54">
    <property type="entry name" value="DNA-DIRECTED RNA POLYMERASE SUBUNIT BETA"/>
    <property type="match status" value="1"/>
</dbReference>
<keyword evidence="3" id="KW-0808">Transferase</keyword>
<dbReference type="GO" id="GO:0003899">
    <property type="term" value="F:DNA-directed RNA polymerase activity"/>
    <property type="evidence" value="ECO:0007669"/>
    <property type="project" value="UniProtKB-EC"/>
</dbReference>
<dbReference type="GO" id="GO:0000428">
    <property type="term" value="C:DNA-directed RNA polymerase complex"/>
    <property type="evidence" value="ECO:0007669"/>
    <property type="project" value="UniProtKB-KW"/>
</dbReference>